<dbReference type="KEGG" id="tnu:BD01_2246"/>
<name>W8PP84_9EURY</name>
<dbReference type="HOGENOM" id="CLU_3401627_0_0_2"/>
<dbReference type="AlphaFoldDB" id="W8PP84"/>
<dbReference type="eggNOG" id="arCOG07589">
    <property type="taxonomic scope" value="Archaea"/>
</dbReference>
<protein>
    <submittedName>
        <fullName evidence="1">Uncharacterized protein</fullName>
    </submittedName>
</protein>
<evidence type="ECO:0000313" key="2">
    <source>
        <dbReference type="Proteomes" id="UP000019434"/>
    </source>
</evidence>
<gene>
    <name evidence="1" type="ORF">BD01_2246</name>
</gene>
<evidence type="ECO:0000313" key="1">
    <source>
        <dbReference type="EMBL" id="AHL23834.1"/>
    </source>
</evidence>
<dbReference type="Proteomes" id="UP000019434">
    <property type="component" value="Chromosome"/>
</dbReference>
<dbReference type="EMBL" id="CP007264">
    <property type="protein sequence ID" value="AHL23834.1"/>
    <property type="molecule type" value="Genomic_DNA"/>
</dbReference>
<keyword evidence="2" id="KW-1185">Reference proteome</keyword>
<reference evidence="1 2" key="1">
    <citation type="submission" date="2014-02" db="EMBL/GenBank/DDBJ databases">
        <title>Genome Sequence of an Hyperthermophilic Archaeon, Thermococcus nautili 30-1, producing viral vesicles.</title>
        <authorList>
            <person name="Oberto J."/>
            <person name="Gaudin M."/>
            <person name="Cossu M."/>
            <person name="Gorlas A."/>
            <person name="Slesarev A."/>
            <person name="Marguet E."/>
            <person name="Forterre P."/>
        </authorList>
    </citation>
    <scope>NUCLEOTIDE SEQUENCE [LARGE SCALE GENOMIC DNA]</scope>
    <source>
        <strain evidence="1 2">30-1</strain>
    </source>
</reference>
<sequence>MVYADTDFFLALLKPNDWLKENARKLYKKI</sequence>
<accession>W8PP84</accession>
<proteinExistence type="predicted"/>
<organism evidence="1 2">
    <name type="scientific">Thermococcus nautili</name>
    <dbReference type="NCBI Taxonomy" id="195522"/>
    <lineage>
        <taxon>Archaea</taxon>
        <taxon>Methanobacteriati</taxon>
        <taxon>Methanobacteriota</taxon>
        <taxon>Thermococci</taxon>
        <taxon>Thermococcales</taxon>
        <taxon>Thermococcaceae</taxon>
        <taxon>Thermococcus</taxon>
    </lineage>
</organism>